<accession>A0A8X6PUV3</accession>
<evidence type="ECO:0000313" key="2">
    <source>
        <dbReference type="Proteomes" id="UP000887013"/>
    </source>
</evidence>
<organism evidence="1 2">
    <name type="scientific">Nephila pilipes</name>
    <name type="common">Giant wood spider</name>
    <name type="synonym">Nephila maculata</name>
    <dbReference type="NCBI Taxonomy" id="299642"/>
    <lineage>
        <taxon>Eukaryota</taxon>
        <taxon>Metazoa</taxon>
        <taxon>Ecdysozoa</taxon>
        <taxon>Arthropoda</taxon>
        <taxon>Chelicerata</taxon>
        <taxon>Arachnida</taxon>
        <taxon>Araneae</taxon>
        <taxon>Araneomorphae</taxon>
        <taxon>Entelegynae</taxon>
        <taxon>Araneoidea</taxon>
        <taxon>Nephilidae</taxon>
        <taxon>Nephila</taxon>
    </lineage>
</organism>
<dbReference type="EMBL" id="BMAW01074179">
    <property type="protein sequence ID" value="GFT90983.1"/>
    <property type="molecule type" value="Genomic_DNA"/>
</dbReference>
<protein>
    <submittedName>
        <fullName evidence="1">Uncharacterized protein</fullName>
    </submittedName>
</protein>
<dbReference type="Proteomes" id="UP000887013">
    <property type="component" value="Unassembled WGS sequence"/>
</dbReference>
<gene>
    <name evidence="1" type="ORF">NPIL_15491</name>
</gene>
<sequence>MENSPAKRWEQDNLMLLNEIKNLKSIVAEHNQTLQAFDSTITYLQNKVNQLKTKTSKEKCSKLTSKFYTYIVCSIHILDGV</sequence>
<proteinExistence type="predicted"/>
<evidence type="ECO:0000313" key="1">
    <source>
        <dbReference type="EMBL" id="GFT90983.1"/>
    </source>
</evidence>
<name>A0A8X6PUV3_NEPPI</name>
<reference evidence="1" key="1">
    <citation type="submission" date="2020-08" db="EMBL/GenBank/DDBJ databases">
        <title>Multicomponent nature underlies the extraordinary mechanical properties of spider dragline silk.</title>
        <authorList>
            <person name="Kono N."/>
            <person name="Nakamura H."/>
            <person name="Mori M."/>
            <person name="Yoshida Y."/>
            <person name="Ohtoshi R."/>
            <person name="Malay A.D."/>
            <person name="Moran D.A.P."/>
            <person name="Tomita M."/>
            <person name="Numata K."/>
            <person name="Arakawa K."/>
        </authorList>
    </citation>
    <scope>NUCLEOTIDE SEQUENCE</scope>
</reference>
<comment type="caution">
    <text evidence="1">The sequence shown here is derived from an EMBL/GenBank/DDBJ whole genome shotgun (WGS) entry which is preliminary data.</text>
</comment>
<keyword evidence="2" id="KW-1185">Reference proteome</keyword>
<dbReference type="AlphaFoldDB" id="A0A8X6PUV3"/>